<feature type="region of interest" description="Disordered" evidence="1">
    <location>
        <begin position="1"/>
        <end position="25"/>
    </location>
</feature>
<accession>A0A375CK91</accession>
<feature type="compositionally biased region" description="Basic and acidic residues" evidence="1">
    <location>
        <begin position="7"/>
        <end position="18"/>
    </location>
</feature>
<comment type="caution">
    <text evidence="2">The sequence shown here is derived from an EMBL/GenBank/DDBJ whole genome shotgun (WGS) entry which is preliminary data.</text>
</comment>
<organism evidence="2">
    <name type="scientific">Cupriavidus taiwanensis</name>
    <dbReference type="NCBI Taxonomy" id="164546"/>
    <lineage>
        <taxon>Bacteria</taxon>
        <taxon>Pseudomonadati</taxon>
        <taxon>Pseudomonadota</taxon>
        <taxon>Betaproteobacteria</taxon>
        <taxon>Burkholderiales</taxon>
        <taxon>Burkholderiaceae</taxon>
        <taxon>Cupriavidus</taxon>
    </lineage>
</organism>
<evidence type="ECO:0000313" key="2">
    <source>
        <dbReference type="EMBL" id="SOY74656.1"/>
    </source>
</evidence>
<gene>
    <name evidence="2" type="ORF">CBM2586_B30021</name>
</gene>
<evidence type="ECO:0000256" key="1">
    <source>
        <dbReference type="SAM" id="MobiDB-lite"/>
    </source>
</evidence>
<dbReference type="AlphaFoldDB" id="A0A375CK91"/>
<proteinExistence type="predicted"/>
<dbReference type="Proteomes" id="UP000257016">
    <property type="component" value="Unassembled WGS sequence"/>
</dbReference>
<protein>
    <submittedName>
        <fullName evidence="2">Uncharacterized protein</fullName>
    </submittedName>
</protein>
<name>A0A375CK91_9BURK</name>
<sequence length="244" mass="27183">MLLQDLGGREERRFDPGRDGQVNDLGNLRRQDAQRPRRIDMTLHAIDALGDGRAADRKQFVVGPGQRQAILVHLAQHLRQPFEIGGRCLAELRHQFAVPLDFRHRRGDSGPFRIPAQIFVGQPAVRHRGTGTQGRGNADGLFDLVSRQHALGLATAALQHFLAGDSDGSRDPDEQALPGRQDLLRVVRRMQGSTVSFECLHIARCRTLDPGYHFRQACSGHRCLPCFHGYAFALGYRAGKTMLN</sequence>
<dbReference type="EMBL" id="OFSN01000021">
    <property type="protein sequence ID" value="SOY74656.1"/>
    <property type="molecule type" value="Genomic_DNA"/>
</dbReference>
<reference evidence="2" key="1">
    <citation type="submission" date="2018-01" db="EMBL/GenBank/DDBJ databases">
        <authorList>
            <person name="Clerissi C."/>
        </authorList>
    </citation>
    <scope>NUCLEOTIDE SEQUENCE</scope>
    <source>
        <strain evidence="2">Cupriavidus taiwanensis LMG 19430</strain>
    </source>
</reference>